<comment type="caution">
    <text evidence="2">The sequence shown here is derived from an EMBL/GenBank/DDBJ whole genome shotgun (WGS) entry which is preliminary data.</text>
</comment>
<evidence type="ECO:0000259" key="1">
    <source>
        <dbReference type="Pfam" id="PF04432"/>
    </source>
</evidence>
<sequence>MNGQRGNIKEFSVRYKKEGWKPYYIKAAFEDGYEHLEKFAESTYGVAFLYLKRPSCNVCPIKRSKIHSDITIGDYHLAAGGQFRPYNPDGVSSAFVHTEKGGYLVSIADNFLIEDIPVRNALYSEAYHRAIPARRNRDEFGKALYTQGLDAACSLKSIKAIERELSRKAWIRKQGAKVKKMILGNK</sequence>
<name>A0A644ZNJ8_9ZZZZ</name>
<dbReference type="Pfam" id="PF04432">
    <property type="entry name" value="FrhB_FdhB_C"/>
    <property type="match status" value="1"/>
</dbReference>
<evidence type="ECO:0000313" key="2">
    <source>
        <dbReference type="EMBL" id="MPM42326.1"/>
    </source>
</evidence>
<dbReference type="EMBL" id="VSSQ01009688">
    <property type="protein sequence ID" value="MPM42326.1"/>
    <property type="molecule type" value="Genomic_DNA"/>
</dbReference>
<feature type="domain" description="Coenzyme F420 hydrogenase/dehydrogenase beta subunit C-terminal" evidence="1">
    <location>
        <begin position="38"/>
        <end position="106"/>
    </location>
</feature>
<protein>
    <recommendedName>
        <fullName evidence="1">Coenzyme F420 hydrogenase/dehydrogenase beta subunit C-terminal domain-containing protein</fullName>
    </recommendedName>
</protein>
<dbReference type="AlphaFoldDB" id="A0A644ZNJ8"/>
<dbReference type="InterPro" id="IPR007525">
    <property type="entry name" value="FrhB_FdhB_C"/>
</dbReference>
<accession>A0A644ZNJ8</accession>
<reference evidence="2" key="1">
    <citation type="submission" date="2019-08" db="EMBL/GenBank/DDBJ databases">
        <authorList>
            <person name="Kucharzyk K."/>
            <person name="Murdoch R.W."/>
            <person name="Higgins S."/>
            <person name="Loffler F."/>
        </authorList>
    </citation>
    <scope>NUCLEOTIDE SEQUENCE</scope>
</reference>
<proteinExistence type="predicted"/>
<organism evidence="2">
    <name type="scientific">bioreactor metagenome</name>
    <dbReference type="NCBI Taxonomy" id="1076179"/>
    <lineage>
        <taxon>unclassified sequences</taxon>
        <taxon>metagenomes</taxon>
        <taxon>ecological metagenomes</taxon>
    </lineage>
</organism>
<gene>
    <name evidence="2" type="ORF">SDC9_88991</name>
</gene>